<keyword evidence="3" id="KW-1185">Reference proteome</keyword>
<evidence type="ECO:0000313" key="3">
    <source>
        <dbReference type="Proteomes" id="UP000652761"/>
    </source>
</evidence>
<keyword evidence="1" id="KW-0472">Membrane</keyword>
<accession>A0A843XPB5</accession>
<feature type="non-terminal residue" evidence="2">
    <location>
        <position position="1"/>
    </location>
</feature>
<sequence length="207" mass="21846">YIRWNIRPLRKVRLWWRGEGGVSRTEGLTSNGAGVGDSRMLLGEGMMGDKMGESQSGEVMAATEVAEQVGGLELQDVVAWGCGLCQGHLPAAAAAAVVAVAGTIAGRAGTVVVVVVVAAAVAFVVAVVASDLVGPLRGKAILRWRDLRVLALVLGRILTLRGLLFVVVPWLLRLLRVGVALEINNLTFSSSDMGQRTLEANELHRSA</sequence>
<dbReference type="EMBL" id="NMUH01011230">
    <property type="protein sequence ID" value="MQM21569.1"/>
    <property type="molecule type" value="Genomic_DNA"/>
</dbReference>
<evidence type="ECO:0000256" key="1">
    <source>
        <dbReference type="SAM" id="Phobius"/>
    </source>
</evidence>
<reference evidence="2" key="1">
    <citation type="submission" date="2017-07" db="EMBL/GenBank/DDBJ databases">
        <title>Taro Niue Genome Assembly and Annotation.</title>
        <authorList>
            <person name="Atibalentja N."/>
            <person name="Keating K."/>
            <person name="Fields C.J."/>
        </authorList>
    </citation>
    <scope>NUCLEOTIDE SEQUENCE</scope>
    <source>
        <strain evidence="2">Niue_2</strain>
        <tissue evidence="2">Leaf</tissue>
    </source>
</reference>
<keyword evidence="1" id="KW-0812">Transmembrane</keyword>
<dbReference type="Proteomes" id="UP000652761">
    <property type="component" value="Unassembled WGS sequence"/>
</dbReference>
<feature type="transmembrane region" description="Helical" evidence="1">
    <location>
        <begin position="111"/>
        <end position="129"/>
    </location>
</feature>
<dbReference type="AlphaFoldDB" id="A0A843XPB5"/>
<keyword evidence="1" id="KW-1133">Transmembrane helix</keyword>
<protein>
    <submittedName>
        <fullName evidence="2">Uncharacterized protein</fullName>
    </submittedName>
</protein>
<evidence type="ECO:0000313" key="2">
    <source>
        <dbReference type="EMBL" id="MQM21569.1"/>
    </source>
</evidence>
<organism evidence="2 3">
    <name type="scientific">Colocasia esculenta</name>
    <name type="common">Wild taro</name>
    <name type="synonym">Arum esculentum</name>
    <dbReference type="NCBI Taxonomy" id="4460"/>
    <lineage>
        <taxon>Eukaryota</taxon>
        <taxon>Viridiplantae</taxon>
        <taxon>Streptophyta</taxon>
        <taxon>Embryophyta</taxon>
        <taxon>Tracheophyta</taxon>
        <taxon>Spermatophyta</taxon>
        <taxon>Magnoliopsida</taxon>
        <taxon>Liliopsida</taxon>
        <taxon>Araceae</taxon>
        <taxon>Aroideae</taxon>
        <taxon>Colocasieae</taxon>
        <taxon>Colocasia</taxon>
    </lineage>
</organism>
<comment type="caution">
    <text evidence="2">The sequence shown here is derived from an EMBL/GenBank/DDBJ whole genome shotgun (WGS) entry which is preliminary data.</text>
</comment>
<gene>
    <name evidence="2" type="ORF">Taro_054612</name>
</gene>
<proteinExistence type="predicted"/>
<feature type="transmembrane region" description="Helical" evidence="1">
    <location>
        <begin position="149"/>
        <end position="172"/>
    </location>
</feature>
<name>A0A843XPB5_COLES</name>